<feature type="transmembrane region" description="Helical" evidence="9">
    <location>
        <begin position="151"/>
        <end position="172"/>
    </location>
</feature>
<dbReference type="PANTHER" id="PTHR43394:SF1">
    <property type="entry name" value="ATP-BINDING CASSETTE SUB-FAMILY B MEMBER 10, MITOCHONDRIAL"/>
    <property type="match status" value="1"/>
</dbReference>
<keyword evidence="3" id="KW-1003">Cell membrane</keyword>
<dbReference type="InterPro" id="IPR003593">
    <property type="entry name" value="AAA+_ATPase"/>
</dbReference>
<dbReference type="KEGG" id="tle:Tlet_0211"/>
<dbReference type="GO" id="GO:0005524">
    <property type="term" value="F:ATP binding"/>
    <property type="evidence" value="ECO:0007669"/>
    <property type="project" value="UniProtKB-KW"/>
</dbReference>
<feature type="transmembrane region" description="Helical" evidence="9">
    <location>
        <begin position="77"/>
        <end position="97"/>
    </location>
</feature>
<reference evidence="12 13" key="1">
    <citation type="submission" date="2007-08" db="EMBL/GenBank/DDBJ databases">
        <title>Complete sequence of Thermotoga lettingae TMO.</title>
        <authorList>
            <consortium name="US DOE Joint Genome Institute"/>
            <person name="Copeland A."/>
            <person name="Lucas S."/>
            <person name="Lapidus A."/>
            <person name="Barry K."/>
            <person name="Glavina del Rio T."/>
            <person name="Dalin E."/>
            <person name="Tice H."/>
            <person name="Pitluck S."/>
            <person name="Foster B."/>
            <person name="Bruce D."/>
            <person name="Schmutz J."/>
            <person name="Larimer F."/>
            <person name="Land M."/>
            <person name="Hauser L."/>
            <person name="Kyrpides N."/>
            <person name="Mikhailova N."/>
            <person name="Nelson K."/>
            <person name="Gogarten J.P."/>
            <person name="Noll K."/>
            <person name="Richardson P."/>
        </authorList>
    </citation>
    <scope>NUCLEOTIDE SEQUENCE [LARGE SCALE GENOMIC DNA]</scope>
    <source>
        <strain evidence="13">ATCC BAA-301 / DSM 14385 / NBRC 107922 / TMO</strain>
    </source>
</reference>
<dbReference type="PROSITE" id="PS50929">
    <property type="entry name" value="ABC_TM1F"/>
    <property type="match status" value="1"/>
</dbReference>
<dbReference type="Proteomes" id="UP000002016">
    <property type="component" value="Chromosome"/>
</dbReference>
<dbReference type="EMBL" id="CP000812">
    <property type="protein sequence ID" value="ABV32781.1"/>
    <property type="molecule type" value="Genomic_DNA"/>
</dbReference>
<dbReference type="SUPFAM" id="SSF52540">
    <property type="entry name" value="P-loop containing nucleoside triphosphate hydrolases"/>
    <property type="match status" value="1"/>
</dbReference>
<evidence type="ECO:0000259" key="11">
    <source>
        <dbReference type="PROSITE" id="PS50929"/>
    </source>
</evidence>
<sequence length="601" mass="68004">MPEIVRRPPHEIPVNKPDLKNPRGTLKRFLNYLKPHTILLIVVFLFVVLSSLMNVVTPYLIGKIIDEVFIPMAFEKLFRYLLILGSFYAIISLSFWIQGKIMLKLSQEIVFDLRKELFEKLQRIPIGFFDKTSHGDVISRIVNDTDNINNVLANSITQTFSGIITLAGAAFMMLKVNILLSLVTFSVIPLTLLATRIISQRTRRYFYENQRVLGELNGIIEEDISGLSVIKIFTREEKELEKFNKSNENLREIGVKAQIFSGILGPIMNMINNLGFAMVSGFGGWFALKGIVTVGTIATFIGYSRQFTRPLNELSNQFNMIQMALASAERIFEIMDVEEENDDEKSVIISEAKGEIEFRNVWFSYDKEVPILKNVSFHIKPGQKVALVGPTGSGKTTIVNLLMRFYDVDAGQILIDGVDIRKIKRVSLRSIIGIVLQDTILFSKTVKENIGYGNPDSTDNEIEKAAKLTHADHFIKHLPHGYNTILTDNGEDLSQGQRQLLSITRVFLANPKILILDEATSNIDTKTEKSIQTAMWKLMEGRTSIIIAHRLNTVKNADLIIVMKGGEIVEIGKHEELLQSKGFYHELFTNQYGILLEENES</sequence>
<dbReference type="InterPro" id="IPR039421">
    <property type="entry name" value="Type_1_exporter"/>
</dbReference>
<feature type="domain" description="ABC transmembrane type-1" evidence="11">
    <location>
        <begin position="41"/>
        <end position="323"/>
    </location>
</feature>
<evidence type="ECO:0000313" key="12">
    <source>
        <dbReference type="EMBL" id="ABV32781.1"/>
    </source>
</evidence>
<dbReference type="Pfam" id="PF00664">
    <property type="entry name" value="ABC_membrane"/>
    <property type="match status" value="1"/>
</dbReference>
<evidence type="ECO:0000256" key="8">
    <source>
        <dbReference type="ARBA" id="ARBA00023136"/>
    </source>
</evidence>
<reference evidence="12 13" key="2">
    <citation type="journal article" date="2009" name="Proc. Natl. Acad. Sci. U.S.A.">
        <title>On the chimeric nature, thermophilic origin, and phylogenetic placement of the Thermotogales.</title>
        <authorList>
            <person name="Zhaxybayeva O."/>
            <person name="Swithers K.S."/>
            <person name="Lapierre P."/>
            <person name="Fournier G.P."/>
            <person name="Bickhart D.M."/>
            <person name="DeBoy R.T."/>
            <person name="Nelson K.E."/>
            <person name="Nesbo C.L."/>
            <person name="Doolittle W.F."/>
            <person name="Gogarten J.P."/>
            <person name="Noll K.M."/>
        </authorList>
    </citation>
    <scope>NUCLEOTIDE SEQUENCE [LARGE SCALE GENOMIC DNA]</scope>
    <source>
        <strain evidence="13">ATCC BAA-301 / DSM 14385 / NBRC 107922 / TMO</strain>
    </source>
</reference>
<name>A8F3P7_PSELT</name>
<dbReference type="CDD" id="cd03254">
    <property type="entry name" value="ABCC_Glucan_exporter_like"/>
    <property type="match status" value="1"/>
</dbReference>
<keyword evidence="13" id="KW-1185">Reference proteome</keyword>
<keyword evidence="7 9" id="KW-1133">Transmembrane helix</keyword>
<dbReference type="Pfam" id="PF00005">
    <property type="entry name" value="ABC_tran"/>
    <property type="match status" value="1"/>
</dbReference>
<dbReference type="FunFam" id="1.20.1560.10:FF:000011">
    <property type="entry name" value="Multidrug ABC transporter ATP-binding protein"/>
    <property type="match status" value="1"/>
</dbReference>
<dbReference type="InterPro" id="IPR027417">
    <property type="entry name" value="P-loop_NTPase"/>
</dbReference>
<dbReference type="GO" id="GO:0015421">
    <property type="term" value="F:ABC-type oligopeptide transporter activity"/>
    <property type="evidence" value="ECO:0007669"/>
    <property type="project" value="TreeGrafter"/>
</dbReference>
<dbReference type="OrthoDB" id="40044at2"/>
<dbReference type="Gene3D" id="1.20.1560.10">
    <property type="entry name" value="ABC transporter type 1, transmembrane domain"/>
    <property type="match status" value="1"/>
</dbReference>
<proteinExistence type="predicted"/>
<feature type="domain" description="ABC transporter" evidence="10">
    <location>
        <begin position="356"/>
        <end position="590"/>
    </location>
</feature>
<dbReference type="STRING" id="416591.Tlet_0211"/>
<feature type="transmembrane region" description="Helical" evidence="9">
    <location>
        <begin position="178"/>
        <end position="198"/>
    </location>
</feature>
<protein>
    <submittedName>
        <fullName evidence="12">ABC transporter related</fullName>
    </submittedName>
</protein>
<evidence type="ECO:0000256" key="1">
    <source>
        <dbReference type="ARBA" id="ARBA00004651"/>
    </source>
</evidence>
<dbReference type="GO" id="GO:0016887">
    <property type="term" value="F:ATP hydrolysis activity"/>
    <property type="evidence" value="ECO:0007669"/>
    <property type="project" value="InterPro"/>
</dbReference>
<dbReference type="InterPro" id="IPR011527">
    <property type="entry name" value="ABC1_TM_dom"/>
</dbReference>
<evidence type="ECO:0000256" key="9">
    <source>
        <dbReference type="SAM" id="Phobius"/>
    </source>
</evidence>
<dbReference type="PANTHER" id="PTHR43394">
    <property type="entry name" value="ATP-DEPENDENT PERMEASE MDL1, MITOCHONDRIAL"/>
    <property type="match status" value="1"/>
</dbReference>
<dbReference type="AlphaFoldDB" id="A8F3P7"/>
<keyword evidence="8 9" id="KW-0472">Membrane</keyword>
<dbReference type="InterPro" id="IPR036640">
    <property type="entry name" value="ABC1_TM_sf"/>
</dbReference>
<evidence type="ECO:0000256" key="7">
    <source>
        <dbReference type="ARBA" id="ARBA00022989"/>
    </source>
</evidence>
<evidence type="ECO:0000256" key="3">
    <source>
        <dbReference type="ARBA" id="ARBA00022475"/>
    </source>
</evidence>
<dbReference type="RefSeq" id="WP_012002262.1">
    <property type="nucleotide sequence ID" value="NC_009828.1"/>
</dbReference>
<feature type="transmembrane region" description="Helical" evidence="9">
    <location>
        <begin position="285"/>
        <end position="303"/>
    </location>
</feature>
<feature type="transmembrane region" description="Helical" evidence="9">
    <location>
        <begin position="37"/>
        <end position="57"/>
    </location>
</feature>
<evidence type="ECO:0000256" key="6">
    <source>
        <dbReference type="ARBA" id="ARBA00022840"/>
    </source>
</evidence>
<evidence type="ECO:0000313" key="13">
    <source>
        <dbReference type="Proteomes" id="UP000002016"/>
    </source>
</evidence>
<comment type="subcellular location">
    <subcellularLocation>
        <location evidence="1">Cell membrane</location>
        <topology evidence="1">Multi-pass membrane protein</topology>
    </subcellularLocation>
</comment>
<dbReference type="GO" id="GO:0005886">
    <property type="term" value="C:plasma membrane"/>
    <property type="evidence" value="ECO:0007669"/>
    <property type="project" value="UniProtKB-SubCell"/>
</dbReference>
<dbReference type="FunFam" id="3.40.50.300:FF:000287">
    <property type="entry name" value="Multidrug ABC transporter ATP-binding protein"/>
    <property type="match status" value="1"/>
</dbReference>
<dbReference type="eggNOG" id="COG1132">
    <property type="taxonomic scope" value="Bacteria"/>
</dbReference>
<evidence type="ECO:0000256" key="5">
    <source>
        <dbReference type="ARBA" id="ARBA00022741"/>
    </source>
</evidence>
<dbReference type="SMART" id="SM00382">
    <property type="entry name" value="AAA"/>
    <property type="match status" value="1"/>
</dbReference>
<dbReference type="PROSITE" id="PS50893">
    <property type="entry name" value="ABC_TRANSPORTER_2"/>
    <property type="match status" value="1"/>
</dbReference>
<keyword evidence="2" id="KW-0813">Transport</keyword>
<evidence type="ECO:0000256" key="4">
    <source>
        <dbReference type="ARBA" id="ARBA00022692"/>
    </source>
</evidence>
<evidence type="ECO:0000256" key="2">
    <source>
        <dbReference type="ARBA" id="ARBA00022448"/>
    </source>
</evidence>
<accession>A8F3P7</accession>
<keyword evidence="4 9" id="KW-0812">Transmembrane</keyword>
<dbReference type="SUPFAM" id="SSF90123">
    <property type="entry name" value="ABC transporter transmembrane region"/>
    <property type="match status" value="1"/>
</dbReference>
<keyword evidence="6" id="KW-0067">ATP-binding</keyword>
<dbReference type="CDD" id="cd18547">
    <property type="entry name" value="ABC_6TM_Tm288_like"/>
    <property type="match status" value="1"/>
</dbReference>
<gene>
    <name evidence="12" type="ordered locus">Tlet_0211</name>
</gene>
<organism evidence="12 13">
    <name type="scientific">Pseudothermotoga lettingae (strain ATCC BAA-301 / DSM 14385 / NBRC 107922 / TMO)</name>
    <name type="common">Thermotoga lettingae</name>
    <dbReference type="NCBI Taxonomy" id="416591"/>
    <lineage>
        <taxon>Bacteria</taxon>
        <taxon>Thermotogati</taxon>
        <taxon>Thermotogota</taxon>
        <taxon>Thermotogae</taxon>
        <taxon>Thermotogales</taxon>
        <taxon>Thermotogaceae</taxon>
        <taxon>Pseudothermotoga</taxon>
    </lineage>
</organism>
<keyword evidence="5" id="KW-0547">Nucleotide-binding</keyword>
<dbReference type="Gene3D" id="3.40.50.300">
    <property type="entry name" value="P-loop containing nucleotide triphosphate hydrolases"/>
    <property type="match status" value="1"/>
</dbReference>
<dbReference type="HOGENOM" id="CLU_000604_84_3_0"/>
<evidence type="ECO:0000259" key="10">
    <source>
        <dbReference type="PROSITE" id="PS50893"/>
    </source>
</evidence>
<dbReference type="InterPro" id="IPR003439">
    <property type="entry name" value="ABC_transporter-like_ATP-bd"/>
</dbReference>